<evidence type="ECO:0000256" key="7">
    <source>
        <dbReference type="SAM" id="MobiDB-lite"/>
    </source>
</evidence>
<dbReference type="InterPro" id="IPR000421">
    <property type="entry name" value="FA58C"/>
</dbReference>
<feature type="domain" description="F5/8 type C" evidence="9">
    <location>
        <begin position="184"/>
        <end position="344"/>
    </location>
</feature>
<keyword evidence="8" id="KW-0472">Membrane</keyword>
<gene>
    <name evidence="10" type="primary">nagJ</name>
    <name evidence="10" type="ORF">SAMEA4504048_01352</name>
</gene>
<dbReference type="Proteomes" id="UP000215144">
    <property type="component" value="Chromosome 1"/>
</dbReference>
<keyword evidence="4" id="KW-0732">Signal</keyword>
<keyword evidence="2" id="KW-0134">Cell wall</keyword>
<evidence type="ECO:0000256" key="6">
    <source>
        <dbReference type="ARBA" id="ARBA00023088"/>
    </source>
</evidence>
<dbReference type="InterPro" id="IPR013785">
    <property type="entry name" value="Aldolase_TIM"/>
</dbReference>
<protein>
    <submittedName>
        <fullName evidence="10">F5/8 type C domain containing protein</fullName>
        <ecNumber evidence="10">3.2.1.169</ecNumber>
    </submittedName>
</protein>
<dbReference type="SUPFAM" id="SSF49785">
    <property type="entry name" value="Galactose-binding domain-like"/>
    <property type="match status" value="2"/>
</dbReference>
<dbReference type="RefSeq" id="WP_095122862.1">
    <property type="nucleotide sequence ID" value="NZ_LT906454.1"/>
</dbReference>
<evidence type="ECO:0000256" key="2">
    <source>
        <dbReference type="ARBA" id="ARBA00022512"/>
    </source>
</evidence>
<dbReference type="Pfam" id="PF00746">
    <property type="entry name" value="Gram_pos_anchor"/>
    <property type="match status" value="1"/>
</dbReference>
<dbReference type="InterPro" id="IPR019931">
    <property type="entry name" value="LPXTG_anchor"/>
</dbReference>
<evidence type="ECO:0000313" key="10">
    <source>
        <dbReference type="EMBL" id="SNV41515.1"/>
    </source>
</evidence>
<proteinExistence type="predicted"/>
<dbReference type="Pfam" id="PF18884">
    <property type="entry name" value="TSP3_bac"/>
    <property type="match status" value="2"/>
</dbReference>
<dbReference type="SUPFAM" id="SSF49899">
    <property type="entry name" value="Concanavalin A-like lectins/glucanases"/>
    <property type="match status" value="1"/>
</dbReference>
<dbReference type="Gene3D" id="2.60.40.1220">
    <property type="match status" value="1"/>
</dbReference>
<reference evidence="10 11" key="1">
    <citation type="submission" date="2017-06" db="EMBL/GenBank/DDBJ databases">
        <authorList>
            <consortium name="Pathogen Informatics"/>
        </authorList>
    </citation>
    <scope>NUCLEOTIDE SEQUENCE [LARGE SCALE GENOMIC DNA]</scope>
    <source>
        <strain evidence="10 11">NCTC11291</strain>
    </source>
</reference>
<organism evidence="10 11">
    <name type="scientific">Streptococcus acidominimus</name>
    <dbReference type="NCBI Taxonomy" id="1326"/>
    <lineage>
        <taxon>Bacteria</taxon>
        <taxon>Bacillati</taxon>
        <taxon>Bacillota</taxon>
        <taxon>Bacilli</taxon>
        <taxon>Lactobacillales</taxon>
        <taxon>Streptococcaceae</taxon>
        <taxon>Streptococcus</taxon>
    </lineage>
</organism>
<dbReference type="InterPro" id="IPR014755">
    <property type="entry name" value="Cu-Rt/internalin_Ig-like"/>
</dbReference>
<comment type="subcellular location">
    <subcellularLocation>
        <location evidence="1">Secreted</location>
    </subcellularLocation>
</comment>
<sequence>MNKDHTKSYDRIHRYAIRKTHWGAGAVLIGVFLSGVLLSTPVVHAEEAGDAPNPLVITNPDPNLAAPQNESASRSSDIPGTAEVLPSKLVPANSNPDADTPAPLPQTEGVEATGVVDPADTSLEKIEVADDQEVIVENDFIKQNIVVENGKLRTDYIENKINGNEILNFSEESAEFDIHFAAPTIPQYIALSDDRDTWTVSTNSHAKPLTATDEGPAALAVDGKLDSIWHTNYAGSGGEGPTNAFPYHVDLNFVETKTVQSVVYVPRQIGTNGDVLDYKIYYKPEENDEFQLAKTGTFTSFTSKEPRIVQLPEAIQAKAIRFEVTNSQNGAAFASAAELDVSEKTAEEIQTYWTSVQEEYNQLLANHEQLSHVSTKTLTVKKNGIRRVTEGEVTKTIIDFNTFTYMDTDYQVRYVIELNNQAHFLQKYLEVKTADGQDASQAIDTIDLQSYKLQGDEKVWKLPTQANIAEMAGFNGFYAGLGQPVYINSFYTGSNFPLAWNTVDDETDTVFSRYYSGKSLDQQSKTEDGYYRTWNTVFGVARSDDYQVLQQDFYKYIEDIGQRTYYRTQYNSWFDHMQNINATNIQESFNEIERGFTNGGVAPLYSYVVDDGWQDMTTLWDFNSKFPNKLYDSSKQAQRFDSNFGLWVGPQGGYSQPGYLADNLVTQDLASKYNGVVYIGDNRYVEGMRDVFTDYEKEFDINYWKLDGLLLSPRPDTDPEHYIGGGYRNMYSMTETHERWISLYESIREHATDPDQMWINLTSYIPPSPWFLQWVNSIWMQNAADVDFQDNKKQGQYANLDFGNDMNEALTYRDDRYEELVNLRKWQLPFANIYNHDPVYGNTANSGKSDRPGGPQREPIEFSADDLRTYLYMLGTRGTGFWEFYYSYNKMDDDKWMVNGEAINWISENFETLKNARFHGGKPGHGEIYGYSAWSADKGILSIRNPIPEAQEYTITLDRLVGVLEGTSDMHRKVILGDRSHDSTELMNYGDTLTIRLGAYETVIFEFSKEVDTQAAQVYKTSVTSSNTIDVQFDERVFIDNATFTVNGDTVSAVLKPDYRTVVLTLNKDLSDREAVNVTYDNVTDAAATPNVSTGQLSLRAYDNGRILDVSEVLPGTPLVDEGVQGRGEFSVTVKANLNRLDQVLASQEGNWTLSVDTLGRAVFNVNGLEVASAPYLDLNEADTGQPDQLITEGQDFTVTAVRQTNGSLRIYLNGVLHDTTYDATQINDVLNKTSVVVGSEAFAGRIDRFILENSARDFETAAQLNAELNPQPYDKDLRDFLVDTSVTSYDATENAVGSASVDGNLATYWASSPSQPNTSTPQYLQLNFEEPQVVDKVTYFARQIVNAVGNVELAYLDYSSDGVFWQRLPLTNGNADNTISLNPATLTGQEIRFQPTELRALRFYGRESVHWNSANDNTIIAVAELVPSIVTIPEVSEKVDITYLRNALTAAQGMEASAYTEASFAPLAEALSQQEQLLALDSQESINQARENLLTLVSQLVSVTEESSPVTDKGEPVYTNPAPSFDLAADDDNDGFTNSQELAAGSDYQDPTSHPTLDTTEEELVTDKGEPAYTNPAPSFDLAADDDNDGFTNSQELAAGSDYQDPTSHPTLDTAEEELVTDKGEPAYADPAPSFDLAAVLEQLGYDRPVPTKVVKSLASPEAKLGQRKAAAKAENSYPAALPNTGDASAVAFVVTGLAMSLLGFGLGMRNRED</sequence>
<dbReference type="Gene3D" id="3.20.20.70">
    <property type="entry name" value="Aldolase class I"/>
    <property type="match status" value="1"/>
</dbReference>
<evidence type="ECO:0000256" key="5">
    <source>
        <dbReference type="ARBA" id="ARBA00022837"/>
    </source>
</evidence>
<dbReference type="EMBL" id="LT906454">
    <property type="protein sequence ID" value="SNV41515.1"/>
    <property type="molecule type" value="Genomic_DNA"/>
</dbReference>
<feature type="transmembrane region" description="Helical" evidence="8">
    <location>
        <begin position="21"/>
        <end position="43"/>
    </location>
</feature>
<dbReference type="InterPro" id="IPR008979">
    <property type="entry name" value="Galactose-bd-like_sf"/>
</dbReference>
<evidence type="ECO:0000256" key="8">
    <source>
        <dbReference type="SAM" id="Phobius"/>
    </source>
</evidence>
<dbReference type="Gene3D" id="2.60.120.260">
    <property type="entry name" value="Galactose-binding domain-like"/>
    <property type="match status" value="2"/>
</dbReference>
<keyword evidence="10" id="KW-0326">Glycosidase</keyword>
<dbReference type="OrthoDB" id="3183911at2"/>
<dbReference type="KEGG" id="saco:SAME_01352"/>
<keyword evidence="10" id="KW-0378">Hydrolase</keyword>
<name>A0A239X483_STRAI</name>
<keyword evidence="6" id="KW-0572">Peptidoglycan-anchor</keyword>
<feature type="transmembrane region" description="Helical" evidence="8">
    <location>
        <begin position="1691"/>
        <end position="1710"/>
    </location>
</feature>
<evidence type="ECO:0000313" key="11">
    <source>
        <dbReference type="Proteomes" id="UP000215144"/>
    </source>
</evidence>
<dbReference type="GO" id="GO:0102571">
    <property type="term" value="F:[protein]-3-O-(N-acetyl-D-glucosaminyl)-L-serine/L-threonine O-N-acetyl-alpha-D-glucosaminase activity"/>
    <property type="evidence" value="ECO:0007669"/>
    <property type="project" value="UniProtKB-EC"/>
</dbReference>
<evidence type="ECO:0000256" key="3">
    <source>
        <dbReference type="ARBA" id="ARBA00022525"/>
    </source>
</evidence>
<dbReference type="PROSITE" id="PS50022">
    <property type="entry name" value="FA58C_3"/>
    <property type="match status" value="2"/>
</dbReference>
<accession>A0A239X483</accession>
<evidence type="ECO:0000259" key="9">
    <source>
        <dbReference type="PROSITE" id="PS50022"/>
    </source>
</evidence>
<keyword evidence="8" id="KW-1133">Transmembrane helix</keyword>
<evidence type="ECO:0000256" key="1">
    <source>
        <dbReference type="ARBA" id="ARBA00004613"/>
    </source>
</evidence>
<feature type="compositionally biased region" description="Polar residues" evidence="7">
    <location>
        <begin position="66"/>
        <end position="78"/>
    </location>
</feature>
<dbReference type="InterPro" id="IPR017853">
    <property type="entry name" value="GH"/>
</dbReference>
<keyword evidence="3" id="KW-0964">Secreted</keyword>
<dbReference type="NCBIfam" id="TIGR01167">
    <property type="entry name" value="LPXTG_anchor"/>
    <property type="match status" value="1"/>
</dbReference>
<dbReference type="InterPro" id="IPR013320">
    <property type="entry name" value="ConA-like_dom_sf"/>
</dbReference>
<feature type="region of interest" description="Disordered" evidence="7">
    <location>
        <begin position="51"/>
        <end position="108"/>
    </location>
</feature>
<keyword evidence="5" id="KW-0106">Calcium</keyword>
<feature type="region of interest" description="Disordered" evidence="7">
    <location>
        <begin position="1506"/>
        <end position="1612"/>
    </location>
</feature>
<dbReference type="EC" id="3.2.1.169" evidence="10"/>
<dbReference type="SUPFAM" id="SSF51445">
    <property type="entry name" value="(Trans)glycosidases"/>
    <property type="match status" value="1"/>
</dbReference>
<feature type="domain" description="F5/8 type C" evidence="9">
    <location>
        <begin position="1262"/>
        <end position="1397"/>
    </location>
</feature>
<dbReference type="Pfam" id="PF00754">
    <property type="entry name" value="F5_F8_type_C"/>
    <property type="match status" value="2"/>
</dbReference>
<evidence type="ECO:0000256" key="4">
    <source>
        <dbReference type="ARBA" id="ARBA00022729"/>
    </source>
</evidence>
<keyword evidence="8" id="KW-0812">Transmembrane</keyword>
<dbReference type="InterPro" id="IPR059100">
    <property type="entry name" value="TSP3_bac"/>
</dbReference>